<dbReference type="Gene3D" id="2.40.70.10">
    <property type="entry name" value="Acid Proteases"/>
    <property type="match status" value="2"/>
</dbReference>
<dbReference type="PANTHER" id="PTHR47966">
    <property type="entry name" value="BETA-SITE APP-CLEAVING ENZYME, ISOFORM A-RELATED"/>
    <property type="match status" value="1"/>
</dbReference>
<dbReference type="InterPro" id="IPR033121">
    <property type="entry name" value="PEPTIDASE_A1"/>
</dbReference>
<feature type="chain" id="PRO_5026335487" evidence="2">
    <location>
        <begin position="21"/>
        <end position="419"/>
    </location>
</feature>
<feature type="signal peptide" evidence="2">
    <location>
        <begin position="1"/>
        <end position="20"/>
    </location>
</feature>
<keyword evidence="4" id="KW-0378">Hydrolase</keyword>
<name>A0A6G1JUK0_9PLEO</name>
<dbReference type="AlphaFoldDB" id="A0A6G1JUK0"/>
<dbReference type="GO" id="GO:0004190">
    <property type="term" value="F:aspartic-type endopeptidase activity"/>
    <property type="evidence" value="ECO:0007669"/>
    <property type="project" value="InterPro"/>
</dbReference>
<dbReference type="SUPFAM" id="SSF50630">
    <property type="entry name" value="Acid proteases"/>
    <property type="match status" value="1"/>
</dbReference>
<dbReference type="GO" id="GO:0006508">
    <property type="term" value="P:proteolysis"/>
    <property type="evidence" value="ECO:0007669"/>
    <property type="project" value="UniProtKB-KW"/>
</dbReference>
<proteinExistence type="inferred from homology"/>
<keyword evidence="4" id="KW-0645">Protease</keyword>
<keyword evidence="2" id="KW-0732">Signal</keyword>
<feature type="domain" description="Peptidase A1" evidence="3">
    <location>
        <begin position="37"/>
        <end position="398"/>
    </location>
</feature>
<evidence type="ECO:0000259" key="3">
    <source>
        <dbReference type="PROSITE" id="PS51767"/>
    </source>
</evidence>
<evidence type="ECO:0000313" key="4">
    <source>
        <dbReference type="EMBL" id="KAF2704003.1"/>
    </source>
</evidence>
<evidence type="ECO:0000256" key="1">
    <source>
        <dbReference type="ARBA" id="ARBA00007447"/>
    </source>
</evidence>
<accession>A0A6G1JUK0</accession>
<organism evidence="4 5">
    <name type="scientific">Pleomassaria siparia CBS 279.74</name>
    <dbReference type="NCBI Taxonomy" id="1314801"/>
    <lineage>
        <taxon>Eukaryota</taxon>
        <taxon>Fungi</taxon>
        <taxon>Dikarya</taxon>
        <taxon>Ascomycota</taxon>
        <taxon>Pezizomycotina</taxon>
        <taxon>Dothideomycetes</taxon>
        <taxon>Pleosporomycetidae</taxon>
        <taxon>Pleosporales</taxon>
        <taxon>Pleomassariaceae</taxon>
        <taxon>Pleomassaria</taxon>
    </lineage>
</organism>
<dbReference type="Proteomes" id="UP000799428">
    <property type="component" value="Unassembled WGS sequence"/>
</dbReference>
<reference evidence="4" key="1">
    <citation type="journal article" date="2020" name="Stud. Mycol.">
        <title>101 Dothideomycetes genomes: a test case for predicting lifestyles and emergence of pathogens.</title>
        <authorList>
            <person name="Haridas S."/>
            <person name="Albert R."/>
            <person name="Binder M."/>
            <person name="Bloem J."/>
            <person name="Labutti K."/>
            <person name="Salamov A."/>
            <person name="Andreopoulos B."/>
            <person name="Baker S."/>
            <person name="Barry K."/>
            <person name="Bills G."/>
            <person name="Bluhm B."/>
            <person name="Cannon C."/>
            <person name="Castanera R."/>
            <person name="Culley D."/>
            <person name="Daum C."/>
            <person name="Ezra D."/>
            <person name="Gonzalez J."/>
            <person name="Henrissat B."/>
            <person name="Kuo A."/>
            <person name="Liang C."/>
            <person name="Lipzen A."/>
            <person name="Lutzoni F."/>
            <person name="Magnuson J."/>
            <person name="Mondo S."/>
            <person name="Nolan M."/>
            <person name="Ohm R."/>
            <person name="Pangilinan J."/>
            <person name="Park H.-J."/>
            <person name="Ramirez L."/>
            <person name="Alfaro M."/>
            <person name="Sun H."/>
            <person name="Tritt A."/>
            <person name="Yoshinaga Y."/>
            <person name="Zwiers L.-H."/>
            <person name="Turgeon B."/>
            <person name="Goodwin S."/>
            <person name="Spatafora J."/>
            <person name="Crous P."/>
            <person name="Grigoriev I."/>
        </authorList>
    </citation>
    <scope>NUCLEOTIDE SEQUENCE</scope>
    <source>
        <strain evidence="4">CBS 279.74</strain>
    </source>
</reference>
<evidence type="ECO:0000313" key="5">
    <source>
        <dbReference type="Proteomes" id="UP000799428"/>
    </source>
</evidence>
<dbReference type="PROSITE" id="PS51767">
    <property type="entry name" value="PEPTIDASE_A1"/>
    <property type="match status" value="1"/>
</dbReference>
<dbReference type="PANTHER" id="PTHR47966:SF51">
    <property type="entry name" value="BETA-SITE APP-CLEAVING ENZYME, ISOFORM A-RELATED"/>
    <property type="match status" value="1"/>
</dbReference>
<gene>
    <name evidence="4" type="ORF">K504DRAFT_463079</name>
</gene>
<evidence type="ECO:0000256" key="2">
    <source>
        <dbReference type="SAM" id="SignalP"/>
    </source>
</evidence>
<dbReference type="InterPro" id="IPR021109">
    <property type="entry name" value="Peptidase_aspartic_dom_sf"/>
</dbReference>
<comment type="similarity">
    <text evidence="1">Belongs to the peptidase A1 family.</text>
</comment>
<dbReference type="Pfam" id="PF00026">
    <property type="entry name" value="Asp"/>
    <property type="match status" value="1"/>
</dbReference>
<keyword evidence="5" id="KW-1185">Reference proteome</keyword>
<dbReference type="InterPro" id="IPR001461">
    <property type="entry name" value="Aspartic_peptidase_A1"/>
</dbReference>
<dbReference type="EMBL" id="MU005784">
    <property type="protein sequence ID" value="KAF2704003.1"/>
    <property type="molecule type" value="Genomic_DNA"/>
</dbReference>
<dbReference type="OrthoDB" id="771136at2759"/>
<protein>
    <submittedName>
        <fullName evidence="4">Acid protease</fullName>
    </submittedName>
</protein>
<sequence length="419" mass="44372">MKSTLATLTTVALSTSTALAQHVFMPLNFRYGYNHKVSTDLYSPSTNTTIEVVVDTGSENFLLFGPNSIDNWGLRCLACQGPCNVSVPVGSYYDDLNSATAGPRQNFSASYVFGGADKIYTGDYAVNDTFAFTNAAGLKETVDDVKVALMQFLVQRVEDPTCANPPAYDLGILGIAPYYSDDSRNTSGPSFRQHLLERKAISAPVQSMWFDKAPAAFDGTFTGGSLFGGIDTSKYTGDLVKVINRASSGQVGYYVAPPVVSVNGVSFSSNETDATAYCQLDSGTHDDTLSLAPNTEAAFFAATNITNSPSGYIAYNGTCDSIPADLTIDLTFPGATAGKSVTVKVPVKSYARILLTSNPEFCYLSISTNEYASCMLGAPFSTAAFFAADDERSEVALAQGGVTVKGDGVKEGSVVVRIP</sequence>